<dbReference type="EC" id="2.5.1.18" evidence="1"/>
<proteinExistence type="inferred from homology"/>
<dbReference type="CDD" id="cd03058">
    <property type="entry name" value="GST_N_Tau"/>
    <property type="match status" value="1"/>
</dbReference>
<keyword evidence="8" id="KW-1185">Reference proteome</keyword>
<dbReference type="EMBL" id="JABCRI010000504">
    <property type="protein sequence ID" value="KAF8369787.1"/>
    <property type="molecule type" value="Genomic_DNA"/>
</dbReference>
<comment type="similarity">
    <text evidence="3">Belongs to the GST superfamily. Tau family.</text>
</comment>
<dbReference type="SFLD" id="SFLDG01152">
    <property type="entry name" value="Main.3:_Omega-_and_Tau-like"/>
    <property type="match status" value="1"/>
</dbReference>
<sequence length="250" mass="27712">MFCKCSSSPRLCLGSAMATSDVKLLGAWASPYVMRPRIALNIKSVSYEFLEETFESKSQLLLQSNPVHKKMPVLIHADKPICESLIIVQYIDEIWTNGPSILPSDPYDRAIARFWAAYIDDKWFPSIIGITRAQGEEAKAVATAVAIEQVSAGLVVLEEAFEKCSKGKGYFGGEQIGYVDIVLGSFLGWTRMTEKMNGVKLIDEAKTPGLVGWAERFCANNAVKEVMPETEKLEEIAKMIQAKFRAPPPK</sequence>
<dbReference type="InterPro" id="IPR045073">
    <property type="entry name" value="Omega/Tau-like"/>
</dbReference>
<dbReference type="InterPro" id="IPR036282">
    <property type="entry name" value="Glutathione-S-Trfase_C_sf"/>
</dbReference>
<dbReference type="SUPFAM" id="SSF52833">
    <property type="entry name" value="Thioredoxin-like"/>
    <property type="match status" value="1"/>
</dbReference>
<dbReference type="GO" id="GO:0005737">
    <property type="term" value="C:cytoplasm"/>
    <property type="evidence" value="ECO:0007669"/>
    <property type="project" value="TreeGrafter"/>
</dbReference>
<dbReference type="Proteomes" id="UP000655225">
    <property type="component" value="Unassembled WGS sequence"/>
</dbReference>
<dbReference type="OMA" id="LGWWRVV"/>
<dbReference type="PROSITE" id="PS50405">
    <property type="entry name" value="GST_CTER"/>
    <property type="match status" value="1"/>
</dbReference>
<dbReference type="InterPro" id="IPR010987">
    <property type="entry name" value="Glutathione-S-Trfase_C-like"/>
</dbReference>
<evidence type="ECO:0000256" key="3">
    <source>
        <dbReference type="ARBA" id="ARBA00025743"/>
    </source>
</evidence>
<dbReference type="CDD" id="cd03185">
    <property type="entry name" value="GST_C_Tau"/>
    <property type="match status" value="1"/>
</dbReference>
<organism evidence="7 8">
    <name type="scientific">Tetracentron sinense</name>
    <name type="common">Spur-leaf</name>
    <dbReference type="NCBI Taxonomy" id="13715"/>
    <lineage>
        <taxon>Eukaryota</taxon>
        <taxon>Viridiplantae</taxon>
        <taxon>Streptophyta</taxon>
        <taxon>Embryophyta</taxon>
        <taxon>Tracheophyta</taxon>
        <taxon>Spermatophyta</taxon>
        <taxon>Magnoliopsida</taxon>
        <taxon>Trochodendrales</taxon>
        <taxon>Trochodendraceae</taxon>
        <taxon>Tetracentron</taxon>
    </lineage>
</organism>
<protein>
    <recommendedName>
        <fullName evidence="1">glutathione transferase</fullName>
        <ecNumber evidence="1">2.5.1.18</ecNumber>
    </recommendedName>
</protein>
<dbReference type="SUPFAM" id="SSF47616">
    <property type="entry name" value="GST C-terminal domain-like"/>
    <property type="match status" value="1"/>
</dbReference>
<dbReference type="PROSITE" id="PS50404">
    <property type="entry name" value="GST_NTER"/>
    <property type="match status" value="1"/>
</dbReference>
<evidence type="ECO:0000313" key="8">
    <source>
        <dbReference type="Proteomes" id="UP000655225"/>
    </source>
</evidence>
<comment type="catalytic activity">
    <reaction evidence="4">
        <text>RX + glutathione = an S-substituted glutathione + a halide anion + H(+)</text>
        <dbReference type="Rhea" id="RHEA:16437"/>
        <dbReference type="ChEBI" id="CHEBI:15378"/>
        <dbReference type="ChEBI" id="CHEBI:16042"/>
        <dbReference type="ChEBI" id="CHEBI:17792"/>
        <dbReference type="ChEBI" id="CHEBI:57925"/>
        <dbReference type="ChEBI" id="CHEBI:90779"/>
        <dbReference type="EC" id="2.5.1.18"/>
    </reaction>
</comment>
<dbReference type="SFLD" id="SFLDG00358">
    <property type="entry name" value="Main_(cytGST)"/>
    <property type="match status" value="1"/>
</dbReference>
<dbReference type="InterPro" id="IPR036249">
    <property type="entry name" value="Thioredoxin-like_sf"/>
</dbReference>
<dbReference type="Gene3D" id="3.40.30.10">
    <property type="entry name" value="Glutaredoxin"/>
    <property type="match status" value="1"/>
</dbReference>
<dbReference type="PANTHER" id="PTHR11260:SF615">
    <property type="entry name" value="GLUTATHIONE S-TRANSFERASE U17"/>
    <property type="match status" value="1"/>
</dbReference>
<dbReference type="Gene3D" id="1.20.1050.10">
    <property type="match status" value="1"/>
</dbReference>
<dbReference type="GO" id="GO:0004364">
    <property type="term" value="F:glutathione transferase activity"/>
    <property type="evidence" value="ECO:0007669"/>
    <property type="project" value="UniProtKB-EC"/>
</dbReference>
<keyword evidence="2" id="KW-0808">Transferase</keyword>
<evidence type="ECO:0000259" key="6">
    <source>
        <dbReference type="PROSITE" id="PS50405"/>
    </source>
</evidence>
<dbReference type="GO" id="GO:0009407">
    <property type="term" value="P:toxin catabolic process"/>
    <property type="evidence" value="ECO:0007669"/>
    <property type="project" value="UniProtKB-ARBA"/>
</dbReference>
<evidence type="ECO:0000259" key="5">
    <source>
        <dbReference type="PROSITE" id="PS50404"/>
    </source>
</evidence>
<dbReference type="Pfam" id="PF02798">
    <property type="entry name" value="GST_N"/>
    <property type="match status" value="1"/>
</dbReference>
<gene>
    <name evidence="7" type="ORF">HHK36_032189</name>
</gene>
<feature type="domain" description="GST N-terminal" evidence="5">
    <location>
        <begin position="20"/>
        <end position="99"/>
    </location>
</feature>
<feature type="domain" description="GST C-terminal" evidence="6">
    <location>
        <begin position="105"/>
        <end position="240"/>
    </location>
</feature>
<dbReference type="InterPro" id="IPR045074">
    <property type="entry name" value="GST_C_Tau"/>
</dbReference>
<accession>A0A834Y7R9</accession>
<dbReference type="OrthoDB" id="4951845at2759"/>
<dbReference type="FunFam" id="3.40.30.10:FF:000044">
    <property type="entry name" value="Glutathione S-transferase GSTU6"/>
    <property type="match status" value="1"/>
</dbReference>
<dbReference type="SFLD" id="SFLDS00019">
    <property type="entry name" value="Glutathione_Transferase_(cytos"/>
    <property type="match status" value="1"/>
</dbReference>
<reference evidence="7 8" key="1">
    <citation type="submission" date="2020-04" db="EMBL/GenBank/DDBJ databases">
        <title>Plant Genome Project.</title>
        <authorList>
            <person name="Zhang R.-G."/>
        </authorList>
    </citation>
    <scope>NUCLEOTIDE SEQUENCE [LARGE SCALE GENOMIC DNA]</scope>
    <source>
        <strain evidence="7">YNK0</strain>
        <tissue evidence="7">Leaf</tissue>
    </source>
</reference>
<dbReference type="AlphaFoldDB" id="A0A834Y7R9"/>
<dbReference type="InterPro" id="IPR004046">
    <property type="entry name" value="GST_C"/>
</dbReference>
<name>A0A834Y7R9_TETSI</name>
<dbReference type="GO" id="GO:0006749">
    <property type="term" value="P:glutathione metabolic process"/>
    <property type="evidence" value="ECO:0007669"/>
    <property type="project" value="InterPro"/>
</dbReference>
<dbReference type="InterPro" id="IPR004045">
    <property type="entry name" value="Glutathione_S-Trfase_N"/>
</dbReference>
<dbReference type="InterPro" id="IPR040079">
    <property type="entry name" value="Glutathione_S-Trfase"/>
</dbReference>
<evidence type="ECO:0000256" key="4">
    <source>
        <dbReference type="ARBA" id="ARBA00047960"/>
    </source>
</evidence>
<dbReference type="Pfam" id="PF00043">
    <property type="entry name" value="GST_C"/>
    <property type="match status" value="1"/>
</dbReference>
<evidence type="ECO:0000256" key="2">
    <source>
        <dbReference type="ARBA" id="ARBA00022679"/>
    </source>
</evidence>
<dbReference type="PANTHER" id="PTHR11260">
    <property type="entry name" value="GLUTATHIONE S-TRANSFERASE, GST, SUPERFAMILY, GST DOMAIN CONTAINING"/>
    <property type="match status" value="1"/>
</dbReference>
<dbReference type="FunFam" id="1.20.1050.10:FF:000016">
    <property type="entry name" value="Glutathione S-transferase U9"/>
    <property type="match status" value="1"/>
</dbReference>
<evidence type="ECO:0000256" key="1">
    <source>
        <dbReference type="ARBA" id="ARBA00012452"/>
    </source>
</evidence>
<evidence type="ECO:0000313" key="7">
    <source>
        <dbReference type="EMBL" id="KAF8369787.1"/>
    </source>
</evidence>
<comment type="caution">
    <text evidence="7">The sequence shown here is derived from an EMBL/GenBank/DDBJ whole genome shotgun (WGS) entry which is preliminary data.</text>
</comment>